<comment type="caution">
    <text evidence="1">The sequence shown here is derived from an EMBL/GenBank/DDBJ whole genome shotgun (WGS) entry which is preliminary data.</text>
</comment>
<dbReference type="NCBIfam" id="NF042934">
    <property type="entry name" value="cis_reg_atten"/>
    <property type="match status" value="1"/>
</dbReference>
<dbReference type="EMBL" id="JBIASD010000016">
    <property type="protein sequence ID" value="MFF3668751.1"/>
    <property type="molecule type" value="Genomic_DNA"/>
</dbReference>
<evidence type="ECO:0000313" key="1">
    <source>
        <dbReference type="EMBL" id="MFF3668751.1"/>
    </source>
</evidence>
<dbReference type="RefSeq" id="WP_369407201.1">
    <property type="nucleotide sequence ID" value="NZ_BBYJ01000011.1"/>
</dbReference>
<accession>A0ABW6SUZ1</accession>
<dbReference type="Proteomes" id="UP001602013">
    <property type="component" value="Unassembled WGS sequence"/>
</dbReference>
<organism evidence="1 2">
    <name type="scientific">Microtetraspora malaysiensis</name>
    <dbReference type="NCBI Taxonomy" id="161358"/>
    <lineage>
        <taxon>Bacteria</taxon>
        <taxon>Bacillati</taxon>
        <taxon>Actinomycetota</taxon>
        <taxon>Actinomycetes</taxon>
        <taxon>Streptosporangiales</taxon>
        <taxon>Streptosporangiaceae</taxon>
        <taxon>Microtetraspora</taxon>
    </lineage>
</organism>
<gene>
    <name evidence="1" type="ORF">ACFYXI_24500</name>
</gene>
<keyword evidence="2" id="KW-1185">Reference proteome</keyword>
<reference evidence="1 2" key="1">
    <citation type="submission" date="2024-10" db="EMBL/GenBank/DDBJ databases">
        <title>The Natural Products Discovery Center: Release of the First 8490 Sequenced Strains for Exploring Actinobacteria Biosynthetic Diversity.</title>
        <authorList>
            <person name="Kalkreuter E."/>
            <person name="Kautsar S.A."/>
            <person name="Yang D."/>
            <person name="Bader C.D."/>
            <person name="Teijaro C.N."/>
            <person name="Fluegel L."/>
            <person name="Davis C.M."/>
            <person name="Simpson J.R."/>
            <person name="Lauterbach L."/>
            <person name="Steele A.D."/>
            <person name="Gui C."/>
            <person name="Meng S."/>
            <person name="Li G."/>
            <person name="Viehrig K."/>
            <person name="Ye F."/>
            <person name="Su P."/>
            <person name="Kiefer A.F."/>
            <person name="Nichols A."/>
            <person name="Cepeda A.J."/>
            <person name="Yan W."/>
            <person name="Fan B."/>
            <person name="Jiang Y."/>
            <person name="Adhikari A."/>
            <person name="Zheng C.-J."/>
            <person name="Schuster L."/>
            <person name="Cowan T.M."/>
            <person name="Smanski M.J."/>
            <person name="Chevrette M.G."/>
            <person name="De Carvalho L.P.S."/>
            <person name="Shen B."/>
        </authorList>
    </citation>
    <scope>NUCLEOTIDE SEQUENCE [LARGE SCALE GENOMIC DNA]</scope>
    <source>
        <strain evidence="1 2">NPDC002173</strain>
    </source>
</reference>
<sequence>MCVVLERLVRFSVVVVLLVERLHVDLCRVNGDLCR</sequence>
<name>A0ABW6SUZ1_9ACTN</name>
<protein>
    <submittedName>
        <fullName evidence="1">Leader peptide</fullName>
    </submittedName>
</protein>
<evidence type="ECO:0000313" key="2">
    <source>
        <dbReference type="Proteomes" id="UP001602013"/>
    </source>
</evidence>
<proteinExistence type="predicted"/>
<dbReference type="InterPro" id="IPR049979">
    <property type="entry name" value="Cys_resp_CS_actino"/>
</dbReference>